<keyword evidence="2" id="KW-0812">Transmembrane</keyword>
<comment type="caution">
    <text evidence="3">The sequence shown here is derived from an EMBL/GenBank/DDBJ whole genome shotgun (WGS) entry which is preliminary data.</text>
</comment>
<keyword evidence="2" id="KW-1133">Transmembrane helix</keyword>
<dbReference type="AlphaFoldDB" id="A0ABD1GIE8"/>
<feature type="transmembrane region" description="Helical" evidence="2">
    <location>
        <begin position="83"/>
        <end position="108"/>
    </location>
</feature>
<feature type="region of interest" description="Disordered" evidence="1">
    <location>
        <begin position="170"/>
        <end position="198"/>
    </location>
</feature>
<evidence type="ECO:0000313" key="4">
    <source>
        <dbReference type="Proteomes" id="UP001567538"/>
    </source>
</evidence>
<gene>
    <name evidence="3" type="ORF">AAHA92_20674</name>
</gene>
<protein>
    <submittedName>
        <fullName evidence="3">Protein TRACHEARY ELEMENT DIFFERENTIATION-RELATED 7A-like</fullName>
    </submittedName>
</protein>
<feature type="region of interest" description="Disordered" evidence="1">
    <location>
        <begin position="45"/>
        <end position="74"/>
    </location>
</feature>
<organism evidence="3 4">
    <name type="scientific">Salvia divinorum</name>
    <name type="common">Maria pastora</name>
    <name type="synonym">Diviner's sage</name>
    <dbReference type="NCBI Taxonomy" id="28513"/>
    <lineage>
        <taxon>Eukaryota</taxon>
        <taxon>Viridiplantae</taxon>
        <taxon>Streptophyta</taxon>
        <taxon>Embryophyta</taxon>
        <taxon>Tracheophyta</taxon>
        <taxon>Spermatophyta</taxon>
        <taxon>Magnoliopsida</taxon>
        <taxon>eudicotyledons</taxon>
        <taxon>Gunneridae</taxon>
        <taxon>Pentapetalae</taxon>
        <taxon>asterids</taxon>
        <taxon>lamiids</taxon>
        <taxon>Lamiales</taxon>
        <taxon>Lamiaceae</taxon>
        <taxon>Nepetoideae</taxon>
        <taxon>Mentheae</taxon>
        <taxon>Salviinae</taxon>
        <taxon>Salvia</taxon>
        <taxon>Salvia subgen. Calosphace</taxon>
    </lineage>
</organism>
<keyword evidence="2" id="KW-0472">Membrane</keyword>
<feature type="compositionally biased region" description="Low complexity" evidence="1">
    <location>
        <begin position="179"/>
        <end position="189"/>
    </location>
</feature>
<dbReference type="InterPro" id="IPR044950">
    <property type="entry name" value="TED6/7"/>
</dbReference>
<dbReference type="PANTHER" id="PTHR35697">
    <property type="entry name" value="OS08G0108300 PROTEIN"/>
    <property type="match status" value="1"/>
</dbReference>
<name>A0ABD1GIE8_SALDI</name>
<dbReference type="EMBL" id="JBEAFC010000008">
    <property type="protein sequence ID" value="KAL1543737.1"/>
    <property type="molecule type" value="Genomic_DNA"/>
</dbReference>
<evidence type="ECO:0000313" key="3">
    <source>
        <dbReference type="EMBL" id="KAL1543737.1"/>
    </source>
</evidence>
<accession>A0ABD1GIE8</accession>
<sequence length="198" mass="21949">MAAYEYFPSPPFPFVHPVAPPPLRHVVPPAPHVVPAPPPPHVVPPPPHVTPHPPPPHVHPPPFHPIAPPPRVPPPSPDNAPTVVIVVFASFGCFFFAAFCCFALWCLIKRRREKKMVNETDIIRTDEHIRVKEAVVQGPNGPELVVLSIEDDKHTQEEIIKNEKMEMKHLHRNAKSGESEAGNSSSNPSINQTHNLLL</sequence>
<proteinExistence type="predicted"/>
<keyword evidence="4" id="KW-1185">Reference proteome</keyword>
<evidence type="ECO:0000256" key="1">
    <source>
        <dbReference type="SAM" id="MobiDB-lite"/>
    </source>
</evidence>
<dbReference type="PRINTS" id="PR01217">
    <property type="entry name" value="PRICHEXTENSN"/>
</dbReference>
<reference evidence="3 4" key="1">
    <citation type="submission" date="2024-06" db="EMBL/GenBank/DDBJ databases">
        <title>A chromosome level genome sequence of Diviner's sage (Salvia divinorum).</title>
        <authorList>
            <person name="Ford S.A."/>
            <person name="Ro D.-K."/>
            <person name="Ness R.W."/>
            <person name="Phillips M.A."/>
        </authorList>
    </citation>
    <scope>NUCLEOTIDE SEQUENCE [LARGE SCALE GENOMIC DNA]</scope>
    <source>
        <strain evidence="3">SAF-2024a</strain>
        <tissue evidence="3">Leaf</tissue>
    </source>
</reference>
<dbReference type="PANTHER" id="PTHR35697:SF1">
    <property type="entry name" value="PROTEIN TRACHEARY ELEMENT DIFFERENTIATION-RELATED 7"/>
    <property type="match status" value="1"/>
</dbReference>
<evidence type="ECO:0000256" key="2">
    <source>
        <dbReference type="SAM" id="Phobius"/>
    </source>
</evidence>
<dbReference type="Proteomes" id="UP001567538">
    <property type="component" value="Unassembled WGS sequence"/>
</dbReference>